<keyword evidence="6" id="KW-0679">Respiratory chain</keyword>
<keyword evidence="14 17" id="KW-0496">Mitochondrion</keyword>
<dbReference type="GO" id="GO:0005743">
    <property type="term" value="C:mitochondrial inner membrane"/>
    <property type="evidence" value="ECO:0007669"/>
    <property type="project" value="UniProtKB-SubCell"/>
</dbReference>
<evidence type="ECO:0000256" key="2">
    <source>
        <dbReference type="ARBA" id="ARBA00004448"/>
    </source>
</evidence>
<feature type="transmembrane region" description="Helical" evidence="17">
    <location>
        <begin position="198"/>
        <end position="216"/>
    </location>
</feature>
<reference evidence="21" key="1">
    <citation type="submission" date="2016-04" db="EMBL/GenBank/DDBJ databases">
        <title>Mitochondria of Scolytid beetles.</title>
        <authorList>
            <person name="Miller K."/>
            <person name="Linard B."/>
            <person name="Vogler A.P."/>
        </authorList>
    </citation>
    <scope>NUCLEOTIDE SEQUENCE</scope>
</reference>
<keyword evidence="12 17" id="KW-0520">NAD</keyword>
<comment type="function">
    <text evidence="1">Core subunit of the mitochondrial membrane respiratory chain NADH dehydrogenase (Complex I) that is believed to belong to the minimal assembly required for catalysis. Complex I functions in the transfer of electrons from NADH to the respiratory chain. The immediate electron acceptor for the enzyme is believed to be ubiquinone.</text>
</comment>
<evidence type="ECO:0000256" key="1">
    <source>
        <dbReference type="ARBA" id="ARBA00003257"/>
    </source>
</evidence>
<dbReference type="PRINTS" id="PR01434">
    <property type="entry name" value="NADHDHGNASE5"/>
</dbReference>
<keyword evidence="7 17" id="KW-0812">Transmembrane</keyword>
<dbReference type="InterPro" id="IPR003945">
    <property type="entry name" value="NU5C-like"/>
</dbReference>
<organism evidence="21">
    <name type="scientific">Scolytinae sp. BMNH 1040118</name>
    <dbReference type="NCBI Taxonomy" id="1903784"/>
    <lineage>
        <taxon>Eukaryota</taxon>
        <taxon>Metazoa</taxon>
        <taxon>Ecdysozoa</taxon>
        <taxon>Arthropoda</taxon>
        <taxon>Hexapoda</taxon>
        <taxon>Insecta</taxon>
        <taxon>Pterygota</taxon>
        <taxon>Neoptera</taxon>
        <taxon>Endopterygota</taxon>
        <taxon>Coleoptera</taxon>
        <taxon>Polyphaga</taxon>
        <taxon>Cucujiformia</taxon>
        <taxon>Curculionidae</taxon>
        <taxon>Scolytinae</taxon>
    </lineage>
</organism>
<keyword evidence="13 17" id="KW-0830">Ubiquinone</keyword>
<dbReference type="PANTHER" id="PTHR42829:SF2">
    <property type="entry name" value="NADH-UBIQUINONE OXIDOREDUCTASE CHAIN 5"/>
    <property type="match status" value="1"/>
</dbReference>
<dbReference type="GO" id="GO:0042773">
    <property type="term" value="P:ATP synthesis coupled electron transport"/>
    <property type="evidence" value="ECO:0007669"/>
    <property type="project" value="InterPro"/>
</dbReference>
<proteinExistence type="inferred from homology"/>
<evidence type="ECO:0000256" key="7">
    <source>
        <dbReference type="ARBA" id="ARBA00022692"/>
    </source>
</evidence>
<feature type="transmembrane region" description="Helical" evidence="17">
    <location>
        <begin position="538"/>
        <end position="554"/>
    </location>
</feature>
<dbReference type="GO" id="GO:0008137">
    <property type="term" value="F:NADH dehydrogenase (ubiquinone) activity"/>
    <property type="evidence" value="ECO:0007669"/>
    <property type="project" value="UniProtKB-EC"/>
</dbReference>
<evidence type="ECO:0000256" key="5">
    <source>
        <dbReference type="ARBA" id="ARBA00022448"/>
    </source>
</evidence>
<evidence type="ECO:0000256" key="3">
    <source>
        <dbReference type="ARBA" id="ARBA00012944"/>
    </source>
</evidence>
<dbReference type="InterPro" id="IPR001750">
    <property type="entry name" value="ND/Mrp_TM"/>
</dbReference>
<dbReference type="GO" id="GO:0003954">
    <property type="term" value="F:NADH dehydrogenase activity"/>
    <property type="evidence" value="ECO:0007669"/>
    <property type="project" value="TreeGrafter"/>
</dbReference>
<dbReference type="EC" id="7.1.1.2" evidence="3 17"/>
<dbReference type="Pfam" id="PF06455">
    <property type="entry name" value="NADH5_C"/>
    <property type="match status" value="1"/>
</dbReference>
<feature type="transmembrane region" description="Helical" evidence="17">
    <location>
        <begin position="407"/>
        <end position="426"/>
    </location>
</feature>
<evidence type="ECO:0000256" key="14">
    <source>
        <dbReference type="ARBA" id="ARBA00023128"/>
    </source>
</evidence>
<evidence type="ECO:0000256" key="6">
    <source>
        <dbReference type="ARBA" id="ARBA00022660"/>
    </source>
</evidence>
<dbReference type="InterPro" id="IPR001516">
    <property type="entry name" value="Proton_antipo_N"/>
</dbReference>
<feature type="domain" description="NADH dehydrogenase subunit 5 C-terminal" evidence="20">
    <location>
        <begin position="375"/>
        <end position="554"/>
    </location>
</feature>
<dbReference type="Pfam" id="PF00662">
    <property type="entry name" value="Proton_antipo_N"/>
    <property type="match status" value="1"/>
</dbReference>
<keyword evidence="9" id="KW-1278">Translocase</keyword>
<feature type="transmembrane region" description="Helical" evidence="17">
    <location>
        <begin position="160"/>
        <end position="177"/>
    </location>
</feature>
<evidence type="ECO:0000256" key="15">
    <source>
        <dbReference type="ARBA" id="ARBA00023136"/>
    </source>
</evidence>
<feature type="transmembrane region" description="Helical" evidence="17">
    <location>
        <begin position="321"/>
        <end position="343"/>
    </location>
</feature>
<comment type="similarity">
    <text evidence="17">Belongs to the complex I subunit 5 family.</text>
</comment>
<dbReference type="GO" id="GO:0015990">
    <property type="term" value="P:electron transport coupled proton transport"/>
    <property type="evidence" value="ECO:0007669"/>
    <property type="project" value="TreeGrafter"/>
</dbReference>
<feature type="transmembrane region" description="Helical" evidence="17">
    <location>
        <begin position="228"/>
        <end position="247"/>
    </location>
</feature>
<feature type="transmembrane region" description="Helical" evidence="17">
    <location>
        <begin position="136"/>
        <end position="154"/>
    </location>
</feature>
<evidence type="ECO:0000256" key="11">
    <source>
        <dbReference type="ARBA" id="ARBA00022989"/>
    </source>
</evidence>
<evidence type="ECO:0000256" key="4">
    <source>
        <dbReference type="ARBA" id="ARBA00021096"/>
    </source>
</evidence>
<comment type="function">
    <text evidence="17">Core subunit of the mitochondrial membrane respiratory chain NADH dehydrogenase (Complex I) which catalyzes electron transfer from NADH through the respiratory chain, using ubiquinone as an electron acceptor. Essential for the catalytic activity and assembly of complex I.</text>
</comment>
<dbReference type="PRINTS" id="PR01435">
    <property type="entry name" value="NPOXDRDTASE5"/>
</dbReference>
<keyword evidence="11 17" id="KW-1133">Transmembrane helix</keyword>
<dbReference type="AlphaFoldDB" id="A0A343A5Z6"/>
<evidence type="ECO:0000256" key="10">
    <source>
        <dbReference type="ARBA" id="ARBA00022982"/>
    </source>
</evidence>
<geneLocation type="mitochondrion" evidence="21"/>
<feature type="domain" description="NADH-Ubiquinone oxidoreductase (complex I) chain 5 N-terminal" evidence="19">
    <location>
        <begin position="28"/>
        <end position="74"/>
    </location>
</feature>
<keyword evidence="5 17" id="KW-0813">Transport</keyword>
<evidence type="ECO:0000259" key="20">
    <source>
        <dbReference type="Pfam" id="PF06455"/>
    </source>
</evidence>
<feature type="transmembrane region" description="Helical" evidence="17">
    <location>
        <begin position="278"/>
        <end position="300"/>
    </location>
</feature>
<protein>
    <recommendedName>
        <fullName evidence="4 17">NADH-ubiquinone oxidoreductase chain 5</fullName>
        <ecNumber evidence="3 17">7.1.1.2</ecNumber>
    </recommendedName>
</protein>
<gene>
    <name evidence="21" type="primary">nad5</name>
</gene>
<sequence length="555" mass="63454">MAFLFFFSSLFFIMSDSSYFIEYFLTDVSIFSIEFVMFVDWKSLLFMSFVCYISSMVLKYSEEYMLGDKTLSRFVLLKVLFVFSMMFMILGYNLISILLGWDGLGLVSYALVIYYQNVKSYNAGMITALSNRVGDAALLVAILWMVNCGSWNLGFYLEESSYELSVVALFIILAGITKSAQIPFSSWLPAAMAAPTPVSSLVHSSTLVTAGVYLFIRSFSLFSYDSLFFLLLISMLTMFMSGLCANFEFDLKKIIALSTLSQLGMMIVILCLGDPELALFHLLVHALFKALLFMCAGMVIHNLGNCQDIRRMGGLCESMPFTMTCFNISNFALCGLPFMSGFYSKDLIAEVLSMNGLSLIMYMLFYVSIGLTVSYSVRLSYFVLWGEFNFSTLVSFKDSSSSVSKSMLGLIFFVVFMGSMLSWVIFSWPYFIILPFFLKLMTLFFILLGGFLGALLQDMLYFYSLKTLQVYLFTLFFSSMWNMPVLSTMGYVFYFLKMGKVYYKVLDHGWFEMYGKTGLLKVLMYLSKFLQRLSLNNFKIMFFIVLIYLIFFSLF</sequence>
<evidence type="ECO:0000313" key="21">
    <source>
        <dbReference type="EMBL" id="AOY39975.1"/>
    </source>
</evidence>
<keyword evidence="8" id="KW-0999">Mitochondrion inner membrane</keyword>
<dbReference type="InterPro" id="IPR010934">
    <property type="entry name" value="NADH_DH_su5_C"/>
</dbReference>
<dbReference type="EMBL" id="KX035183">
    <property type="protein sequence ID" value="AOY39975.1"/>
    <property type="molecule type" value="Genomic_DNA"/>
</dbReference>
<feature type="transmembrane region" description="Helical" evidence="17">
    <location>
        <begin position="254"/>
        <end position="272"/>
    </location>
</feature>
<name>A0A343A5Z6_9CUCU</name>
<dbReference type="Pfam" id="PF00361">
    <property type="entry name" value="Proton_antipo_M"/>
    <property type="match status" value="1"/>
</dbReference>
<feature type="transmembrane region" description="Helical" evidence="17">
    <location>
        <begin position="468"/>
        <end position="496"/>
    </location>
</feature>
<feature type="transmembrane region" description="Helical" evidence="17">
    <location>
        <begin position="432"/>
        <end position="456"/>
    </location>
</feature>
<keyword evidence="10" id="KW-0249">Electron transport</keyword>
<feature type="domain" description="NADH:quinone oxidoreductase/Mrp antiporter transmembrane" evidence="18">
    <location>
        <begin position="92"/>
        <end position="365"/>
    </location>
</feature>
<evidence type="ECO:0000259" key="19">
    <source>
        <dbReference type="Pfam" id="PF00662"/>
    </source>
</evidence>
<evidence type="ECO:0000256" key="13">
    <source>
        <dbReference type="ARBA" id="ARBA00023075"/>
    </source>
</evidence>
<evidence type="ECO:0000256" key="8">
    <source>
        <dbReference type="ARBA" id="ARBA00022792"/>
    </source>
</evidence>
<feature type="transmembrane region" description="Helical" evidence="17">
    <location>
        <begin position="41"/>
        <end position="58"/>
    </location>
</feature>
<evidence type="ECO:0000256" key="12">
    <source>
        <dbReference type="ARBA" id="ARBA00023027"/>
    </source>
</evidence>
<comment type="catalytic activity">
    <reaction evidence="16 17">
        <text>a ubiquinone + NADH + 5 H(+)(in) = a ubiquinol + NAD(+) + 4 H(+)(out)</text>
        <dbReference type="Rhea" id="RHEA:29091"/>
        <dbReference type="Rhea" id="RHEA-COMP:9565"/>
        <dbReference type="Rhea" id="RHEA-COMP:9566"/>
        <dbReference type="ChEBI" id="CHEBI:15378"/>
        <dbReference type="ChEBI" id="CHEBI:16389"/>
        <dbReference type="ChEBI" id="CHEBI:17976"/>
        <dbReference type="ChEBI" id="CHEBI:57540"/>
        <dbReference type="ChEBI" id="CHEBI:57945"/>
        <dbReference type="EC" id="7.1.1.2"/>
    </reaction>
</comment>
<dbReference type="PANTHER" id="PTHR42829">
    <property type="entry name" value="NADH-UBIQUINONE OXIDOREDUCTASE CHAIN 5"/>
    <property type="match status" value="1"/>
</dbReference>
<feature type="transmembrane region" description="Helical" evidence="17">
    <location>
        <begin position="363"/>
        <end position="386"/>
    </location>
</feature>
<keyword evidence="15 17" id="KW-0472">Membrane</keyword>
<evidence type="ECO:0000256" key="16">
    <source>
        <dbReference type="ARBA" id="ARBA00049551"/>
    </source>
</evidence>
<evidence type="ECO:0000259" key="18">
    <source>
        <dbReference type="Pfam" id="PF00361"/>
    </source>
</evidence>
<evidence type="ECO:0000256" key="9">
    <source>
        <dbReference type="ARBA" id="ARBA00022967"/>
    </source>
</evidence>
<comment type="subcellular location">
    <subcellularLocation>
        <location evidence="2">Mitochondrion inner membrane</location>
        <topology evidence="2">Multi-pass membrane protein</topology>
    </subcellularLocation>
</comment>
<evidence type="ECO:0000256" key="17">
    <source>
        <dbReference type="RuleBase" id="RU003404"/>
    </source>
</evidence>
<accession>A0A343A5Z6</accession>